<dbReference type="PANTHER" id="PTHR33064:SF37">
    <property type="entry name" value="RIBONUCLEASE H"/>
    <property type="match status" value="1"/>
</dbReference>
<dbReference type="PANTHER" id="PTHR33064">
    <property type="entry name" value="POL PROTEIN"/>
    <property type="match status" value="1"/>
</dbReference>
<evidence type="ECO:0000313" key="1">
    <source>
        <dbReference type="EMBL" id="KAL0313585.1"/>
    </source>
</evidence>
<dbReference type="SUPFAM" id="SSF56672">
    <property type="entry name" value="DNA/RNA polymerases"/>
    <property type="match status" value="1"/>
</dbReference>
<protein>
    <submittedName>
        <fullName evidence="1">Mitochondrial protein</fullName>
    </submittedName>
</protein>
<name>A0AAW2L5J9_SESRA</name>
<accession>A0AAW2L5J9</accession>
<dbReference type="InterPro" id="IPR043128">
    <property type="entry name" value="Rev_trsase/Diguanyl_cyclase"/>
</dbReference>
<sequence length="194" mass="21386">MTDLRAFLGLTGYYCWFVFHYGTVVGPLTDLLKGHHFCWTPEASIAFAALKAAMMRLPVLGLSDFELPFDVMTDAFPKLPLASLFPKIVASSLSSVRNSGPGYTPLLFTIGKCTPFLKLFASGESTYWARESRCRRLARHPTALASLLMVVTGIMPSLISALRDYYSSHPDGQRLVAATQQEPHDHLPYAGQQG</sequence>
<dbReference type="InterPro" id="IPR051320">
    <property type="entry name" value="Viral_Replic_Matur_Polypro"/>
</dbReference>
<dbReference type="AlphaFoldDB" id="A0AAW2L5J9"/>
<reference evidence="1" key="1">
    <citation type="submission" date="2020-06" db="EMBL/GenBank/DDBJ databases">
        <authorList>
            <person name="Li T."/>
            <person name="Hu X."/>
            <person name="Zhang T."/>
            <person name="Song X."/>
            <person name="Zhang H."/>
            <person name="Dai N."/>
            <person name="Sheng W."/>
            <person name="Hou X."/>
            <person name="Wei L."/>
        </authorList>
    </citation>
    <scope>NUCLEOTIDE SEQUENCE</scope>
    <source>
        <strain evidence="1">G02</strain>
        <tissue evidence="1">Leaf</tissue>
    </source>
</reference>
<dbReference type="EMBL" id="JACGWJ010000026">
    <property type="protein sequence ID" value="KAL0313585.1"/>
    <property type="molecule type" value="Genomic_DNA"/>
</dbReference>
<comment type="caution">
    <text evidence="1">The sequence shown here is derived from an EMBL/GenBank/DDBJ whole genome shotgun (WGS) entry which is preliminary data.</text>
</comment>
<organism evidence="1">
    <name type="scientific">Sesamum radiatum</name>
    <name type="common">Black benniseed</name>
    <dbReference type="NCBI Taxonomy" id="300843"/>
    <lineage>
        <taxon>Eukaryota</taxon>
        <taxon>Viridiplantae</taxon>
        <taxon>Streptophyta</taxon>
        <taxon>Embryophyta</taxon>
        <taxon>Tracheophyta</taxon>
        <taxon>Spermatophyta</taxon>
        <taxon>Magnoliopsida</taxon>
        <taxon>eudicotyledons</taxon>
        <taxon>Gunneridae</taxon>
        <taxon>Pentapetalae</taxon>
        <taxon>asterids</taxon>
        <taxon>lamiids</taxon>
        <taxon>Lamiales</taxon>
        <taxon>Pedaliaceae</taxon>
        <taxon>Sesamum</taxon>
    </lineage>
</organism>
<proteinExistence type="predicted"/>
<reference evidence="1" key="2">
    <citation type="journal article" date="2024" name="Plant">
        <title>Genomic evolution and insights into agronomic trait innovations of Sesamum species.</title>
        <authorList>
            <person name="Miao H."/>
            <person name="Wang L."/>
            <person name="Qu L."/>
            <person name="Liu H."/>
            <person name="Sun Y."/>
            <person name="Le M."/>
            <person name="Wang Q."/>
            <person name="Wei S."/>
            <person name="Zheng Y."/>
            <person name="Lin W."/>
            <person name="Duan Y."/>
            <person name="Cao H."/>
            <person name="Xiong S."/>
            <person name="Wang X."/>
            <person name="Wei L."/>
            <person name="Li C."/>
            <person name="Ma Q."/>
            <person name="Ju M."/>
            <person name="Zhao R."/>
            <person name="Li G."/>
            <person name="Mu C."/>
            <person name="Tian Q."/>
            <person name="Mei H."/>
            <person name="Zhang T."/>
            <person name="Gao T."/>
            <person name="Zhang H."/>
        </authorList>
    </citation>
    <scope>NUCLEOTIDE SEQUENCE</scope>
    <source>
        <strain evidence="1">G02</strain>
    </source>
</reference>
<dbReference type="Gene3D" id="3.30.70.270">
    <property type="match status" value="1"/>
</dbReference>
<dbReference type="InterPro" id="IPR043502">
    <property type="entry name" value="DNA/RNA_pol_sf"/>
</dbReference>
<gene>
    <name evidence="1" type="ORF">Sradi_5757800</name>
</gene>